<dbReference type="InterPro" id="IPR017871">
    <property type="entry name" value="ABC_transporter-like_CS"/>
</dbReference>
<keyword evidence="3" id="KW-0547">Nucleotide-binding</keyword>
<dbReference type="InterPro" id="IPR003593">
    <property type="entry name" value="AAA+_ATPase"/>
</dbReference>
<dbReference type="SMART" id="SM00382">
    <property type="entry name" value="AAA"/>
    <property type="match status" value="1"/>
</dbReference>
<evidence type="ECO:0000259" key="9">
    <source>
        <dbReference type="PROSITE" id="PS50929"/>
    </source>
</evidence>
<evidence type="ECO:0000256" key="5">
    <source>
        <dbReference type="ARBA" id="ARBA00022989"/>
    </source>
</evidence>
<accession>A0ABT7UUF6</accession>
<dbReference type="EMBL" id="JAUDCL010000036">
    <property type="protein sequence ID" value="MDM8202375.1"/>
    <property type="molecule type" value="Genomic_DNA"/>
</dbReference>
<evidence type="ECO:0000256" key="1">
    <source>
        <dbReference type="ARBA" id="ARBA00004651"/>
    </source>
</evidence>
<evidence type="ECO:0000259" key="8">
    <source>
        <dbReference type="PROSITE" id="PS50893"/>
    </source>
</evidence>
<sequence length="580" mass="63521">MEQNALFRKRYGSFRRFFVMLGKARLPYLWIVGYLAVSALIANVSVSTTEYSAALFAGQVGLFAVVLPYLFFTLLSLVIGSISSLTSNLCLARIDRNLRRMVWKKVVHLPLQFYEANNPKELLSRITTDVTSISTLIMQVLLPVFTTAYSSLLMLGRVSSYDQRLMWALVIVLPVNILISFVLGRMRFGVADLINRRNAQLTAAIAERANNMLLIKSMGTEEKEAVAGEARMKASYQAEVTDLWVRGLALPINAIASALQSVAIILAGRAFYSTGALDLTQWIAYYGFAIQLTNILSNYCNSWSNFKGAQGSVDRVSQIMDEREEPLDEGCAAEVLRGNISLRDVCFSYGDTALFTGLNAEIPAGKITAIVGPSGSGKTTLLNLIDRLYPLAKGTIAVDGRDIAGISLHSFRQAVGYVTQESVMYSGTIRQNLLYGLDRTPDDRELDRVCEAVGILDFVQEQPEGYDTPVGEAGASLSGGQRQRFSVARALLQKSDILLLDEATAAMDISGKDCVWKSIRTLMAGKTVVYVAHDAQTLQNADWILVLEHGTVTAAGDRQTVLQQSAFCREMMDLKGGASA</sequence>
<dbReference type="SUPFAM" id="SSF52540">
    <property type="entry name" value="P-loop containing nucleoside triphosphate hydrolases"/>
    <property type="match status" value="1"/>
</dbReference>
<evidence type="ECO:0000256" key="3">
    <source>
        <dbReference type="ARBA" id="ARBA00022741"/>
    </source>
</evidence>
<dbReference type="InterPro" id="IPR003439">
    <property type="entry name" value="ABC_transporter-like_ATP-bd"/>
</dbReference>
<comment type="caution">
    <text evidence="10">The sequence shown here is derived from an EMBL/GenBank/DDBJ whole genome shotgun (WGS) entry which is preliminary data.</text>
</comment>
<dbReference type="PANTHER" id="PTHR43394:SF1">
    <property type="entry name" value="ATP-BINDING CASSETTE SUB-FAMILY B MEMBER 10, MITOCHONDRIAL"/>
    <property type="match status" value="1"/>
</dbReference>
<feature type="domain" description="ABC transporter" evidence="8">
    <location>
        <begin position="340"/>
        <end position="574"/>
    </location>
</feature>
<keyword evidence="6 7" id="KW-0472">Membrane</keyword>
<dbReference type="RefSeq" id="WP_289600675.1">
    <property type="nucleotide sequence ID" value="NZ_JAUDCL010000036.1"/>
</dbReference>
<reference evidence="10 11" key="2">
    <citation type="submission" date="2023-06" db="EMBL/GenBank/DDBJ databases">
        <title>Identification and characterization of horizontal gene transfer across gut microbiota members of farm animals based on homology search.</title>
        <authorList>
            <person name="Schwarzerova J."/>
            <person name="Nykrynova M."/>
            <person name="Jureckova K."/>
            <person name="Cejkova D."/>
            <person name="Rychlik I."/>
        </authorList>
    </citation>
    <scope>NUCLEOTIDE SEQUENCE [LARGE SCALE GENOMIC DNA]</scope>
    <source>
        <strain evidence="10 11">ET340</strain>
    </source>
</reference>
<evidence type="ECO:0000313" key="10">
    <source>
        <dbReference type="EMBL" id="MDM8202375.1"/>
    </source>
</evidence>
<dbReference type="Gene3D" id="1.20.1560.10">
    <property type="entry name" value="ABC transporter type 1, transmembrane domain"/>
    <property type="match status" value="1"/>
</dbReference>
<dbReference type="Gene3D" id="3.40.50.300">
    <property type="entry name" value="P-loop containing nucleotide triphosphate hydrolases"/>
    <property type="match status" value="1"/>
</dbReference>
<keyword evidence="4 10" id="KW-0067">ATP-binding</keyword>
<dbReference type="InterPro" id="IPR039421">
    <property type="entry name" value="Type_1_exporter"/>
</dbReference>
<dbReference type="InterPro" id="IPR036640">
    <property type="entry name" value="ABC1_TM_sf"/>
</dbReference>
<comment type="subcellular location">
    <subcellularLocation>
        <location evidence="1">Cell membrane</location>
        <topology evidence="1">Multi-pass membrane protein</topology>
    </subcellularLocation>
</comment>
<dbReference type="CDD" id="cd07346">
    <property type="entry name" value="ABC_6TM_exporters"/>
    <property type="match status" value="1"/>
</dbReference>
<organism evidence="10 11">
    <name type="scientific">Allofournierella massiliensis</name>
    <dbReference type="NCBI Taxonomy" id="1650663"/>
    <lineage>
        <taxon>Bacteria</taxon>
        <taxon>Bacillati</taxon>
        <taxon>Bacillota</taxon>
        <taxon>Clostridia</taxon>
        <taxon>Eubacteriales</taxon>
        <taxon>Oscillospiraceae</taxon>
        <taxon>Allofournierella</taxon>
    </lineage>
</organism>
<dbReference type="PROSITE" id="PS50893">
    <property type="entry name" value="ABC_TRANSPORTER_2"/>
    <property type="match status" value="1"/>
</dbReference>
<evidence type="ECO:0000256" key="4">
    <source>
        <dbReference type="ARBA" id="ARBA00022840"/>
    </source>
</evidence>
<dbReference type="GO" id="GO:0005524">
    <property type="term" value="F:ATP binding"/>
    <property type="evidence" value="ECO:0007669"/>
    <property type="project" value="UniProtKB-KW"/>
</dbReference>
<gene>
    <name evidence="10" type="ORF">QUW08_13885</name>
</gene>
<dbReference type="InterPro" id="IPR027417">
    <property type="entry name" value="P-loop_NTPase"/>
</dbReference>
<feature type="transmembrane region" description="Helical" evidence="7">
    <location>
        <begin position="130"/>
        <end position="153"/>
    </location>
</feature>
<proteinExistence type="predicted"/>
<evidence type="ECO:0000256" key="7">
    <source>
        <dbReference type="SAM" id="Phobius"/>
    </source>
</evidence>
<dbReference type="SUPFAM" id="SSF90123">
    <property type="entry name" value="ABC transporter transmembrane region"/>
    <property type="match status" value="1"/>
</dbReference>
<name>A0ABT7UUF6_9FIRM</name>
<feature type="transmembrane region" description="Helical" evidence="7">
    <location>
        <begin position="26"/>
        <end position="46"/>
    </location>
</feature>
<keyword evidence="2 7" id="KW-0812">Transmembrane</keyword>
<dbReference type="InterPro" id="IPR011527">
    <property type="entry name" value="ABC1_TM_dom"/>
</dbReference>
<dbReference type="PROSITE" id="PS50929">
    <property type="entry name" value="ABC_TM1F"/>
    <property type="match status" value="1"/>
</dbReference>
<feature type="domain" description="ABC transmembrane type-1" evidence="9">
    <location>
        <begin position="69"/>
        <end position="308"/>
    </location>
</feature>
<evidence type="ECO:0000256" key="2">
    <source>
        <dbReference type="ARBA" id="ARBA00022692"/>
    </source>
</evidence>
<evidence type="ECO:0000313" key="11">
    <source>
        <dbReference type="Proteomes" id="UP001529380"/>
    </source>
</evidence>
<feature type="transmembrane region" description="Helical" evidence="7">
    <location>
        <begin position="66"/>
        <end position="91"/>
    </location>
</feature>
<protein>
    <submittedName>
        <fullName evidence="10">ABC transporter ATP-binding protein</fullName>
    </submittedName>
</protein>
<keyword evidence="11" id="KW-1185">Reference proteome</keyword>
<feature type="transmembrane region" description="Helical" evidence="7">
    <location>
        <begin position="165"/>
        <end position="184"/>
    </location>
</feature>
<dbReference type="PROSITE" id="PS00211">
    <property type="entry name" value="ABC_TRANSPORTER_1"/>
    <property type="match status" value="1"/>
</dbReference>
<keyword evidence="5 7" id="KW-1133">Transmembrane helix</keyword>
<dbReference type="Pfam" id="PF00005">
    <property type="entry name" value="ABC_tran"/>
    <property type="match status" value="1"/>
</dbReference>
<dbReference type="Pfam" id="PF00664">
    <property type="entry name" value="ABC_membrane"/>
    <property type="match status" value="1"/>
</dbReference>
<dbReference type="PANTHER" id="PTHR43394">
    <property type="entry name" value="ATP-DEPENDENT PERMEASE MDL1, MITOCHONDRIAL"/>
    <property type="match status" value="1"/>
</dbReference>
<reference evidence="11" key="1">
    <citation type="submission" date="2023-06" db="EMBL/GenBank/DDBJ databases">
        <title>Identification and characterization of horizontal gene transfer across gut microbiota members of farm animals based on homology search.</title>
        <authorList>
            <person name="Zeman M."/>
            <person name="Kubasova T."/>
            <person name="Jahodarova E."/>
            <person name="Nykrynova M."/>
            <person name="Rychlik I."/>
        </authorList>
    </citation>
    <scope>NUCLEOTIDE SEQUENCE [LARGE SCALE GENOMIC DNA]</scope>
    <source>
        <strain evidence="11">ET340</strain>
    </source>
</reference>
<reference evidence="10 11" key="3">
    <citation type="submission" date="2023-06" db="EMBL/GenBank/DDBJ databases">
        <authorList>
            <person name="Zeman M."/>
            <person name="Kubasova T."/>
            <person name="Jahodarova E."/>
            <person name="Nykrynova M."/>
            <person name="Rychlik I."/>
        </authorList>
    </citation>
    <scope>NUCLEOTIDE SEQUENCE [LARGE SCALE GENOMIC DNA]</scope>
    <source>
        <strain evidence="10 11">ET340</strain>
    </source>
</reference>
<evidence type="ECO:0000256" key="6">
    <source>
        <dbReference type="ARBA" id="ARBA00023136"/>
    </source>
</evidence>
<dbReference type="Proteomes" id="UP001529380">
    <property type="component" value="Unassembled WGS sequence"/>
</dbReference>